<name>A0A553K5J7_9ACTN</name>
<feature type="transmembrane region" description="Helical" evidence="1">
    <location>
        <begin position="109"/>
        <end position="130"/>
    </location>
</feature>
<feature type="transmembrane region" description="Helical" evidence="1">
    <location>
        <begin position="86"/>
        <end position="103"/>
    </location>
</feature>
<feature type="transmembrane region" description="Helical" evidence="1">
    <location>
        <begin position="178"/>
        <end position="197"/>
    </location>
</feature>
<organism evidence="2 3">
    <name type="scientific">Tessaracoccus rhinocerotis</name>
    <dbReference type="NCBI Taxonomy" id="1689449"/>
    <lineage>
        <taxon>Bacteria</taxon>
        <taxon>Bacillati</taxon>
        <taxon>Actinomycetota</taxon>
        <taxon>Actinomycetes</taxon>
        <taxon>Propionibacteriales</taxon>
        <taxon>Propionibacteriaceae</taxon>
        <taxon>Tessaracoccus</taxon>
    </lineage>
</organism>
<dbReference type="GO" id="GO:0016020">
    <property type="term" value="C:membrane"/>
    <property type="evidence" value="ECO:0007669"/>
    <property type="project" value="UniProtKB-SubCell"/>
</dbReference>
<keyword evidence="1" id="KW-0812">Transmembrane</keyword>
<feature type="transmembrane region" description="Helical" evidence="1">
    <location>
        <begin position="204"/>
        <end position="220"/>
    </location>
</feature>
<feature type="transmembrane region" description="Helical" evidence="1">
    <location>
        <begin position="151"/>
        <end position="172"/>
    </location>
</feature>
<keyword evidence="3" id="KW-1185">Reference proteome</keyword>
<dbReference type="PANTHER" id="PTHR33802">
    <property type="entry name" value="SI:CH211-161H7.5-RELATED"/>
    <property type="match status" value="1"/>
</dbReference>
<dbReference type="RefSeq" id="WP_143937069.1">
    <property type="nucleotide sequence ID" value="NZ_VKKG01000001.1"/>
</dbReference>
<keyword evidence="1" id="KW-1133">Transmembrane helix</keyword>
<dbReference type="InterPro" id="IPR038330">
    <property type="entry name" value="TspO/MBR-related_sf"/>
</dbReference>
<dbReference type="OrthoDB" id="5189031at2"/>
<feature type="transmembrane region" description="Helical" evidence="1">
    <location>
        <begin position="232"/>
        <end position="252"/>
    </location>
</feature>
<proteinExistence type="predicted"/>
<gene>
    <name evidence="2" type="ORF">FOJ82_03685</name>
</gene>
<evidence type="ECO:0000313" key="2">
    <source>
        <dbReference type="EMBL" id="TRY19985.1"/>
    </source>
</evidence>
<accession>A0A553K5J7</accession>
<dbReference type="PANTHER" id="PTHR33802:SF1">
    <property type="entry name" value="XK-RELATED PROTEIN"/>
    <property type="match status" value="1"/>
</dbReference>
<dbReference type="Gene3D" id="1.20.1260.100">
    <property type="entry name" value="TspO/MBR protein"/>
    <property type="match status" value="1"/>
</dbReference>
<feature type="transmembrane region" description="Helical" evidence="1">
    <location>
        <begin position="54"/>
        <end position="74"/>
    </location>
</feature>
<comment type="caution">
    <text evidence="2">The sequence shown here is derived from an EMBL/GenBank/DDBJ whole genome shotgun (WGS) entry which is preliminary data.</text>
</comment>
<sequence length="261" mass="27351">MHRDLLRRLFVTASAVFCAVGLLFGTGVIGQRVAESAGGALSDEATLLAPDGPAFSIWSLIYAGLIAYVVWQWLPRNASSERERSIGWLAGASLILNSSWLLVTQADLIWLSVVVILALALVLGLLVRNLHRNPDDSWPARIVVDGTHGLHLGWVTAASCANIAAAGAASGWEPEGSLAAVLAVIVIAVAAALHGLYQWAFGPRVAIAGAMAWAFTWIAIGRTAGDPQSVPVAVAAAVAVVLVLLSLVAFLVRRRRTAAIA</sequence>
<dbReference type="AlphaFoldDB" id="A0A553K5J7"/>
<reference evidence="2 3" key="1">
    <citation type="submission" date="2019-07" db="EMBL/GenBank/DDBJ databases">
        <authorList>
            <person name="Zhou L.-Y."/>
        </authorList>
    </citation>
    <scope>NUCLEOTIDE SEQUENCE [LARGE SCALE GENOMIC DNA]</scope>
    <source>
        <strain evidence="2 3">YIM 101269</strain>
    </source>
</reference>
<keyword evidence="1" id="KW-0472">Membrane</keyword>
<dbReference type="EMBL" id="VKKG01000001">
    <property type="protein sequence ID" value="TRY19985.1"/>
    <property type="molecule type" value="Genomic_DNA"/>
</dbReference>
<dbReference type="Proteomes" id="UP000317638">
    <property type="component" value="Unassembled WGS sequence"/>
</dbReference>
<evidence type="ECO:0000313" key="3">
    <source>
        <dbReference type="Proteomes" id="UP000317638"/>
    </source>
</evidence>
<evidence type="ECO:0000256" key="1">
    <source>
        <dbReference type="SAM" id="Phobius"/>
    </source>
</evidence>
<protein>
    <submittedName>
        <fullName evidence="2">Tryptophan-rich sensory protein</fullName>
    </submittedName>
</protein>